<dbReference type="AlphaFoldDB" id="A0A383A7U8"/>
<organism evidence="2">
    <name type="scientific">marine metagenome</name>
    <dbReference type="NCBI Taxonomy" id="408172"/>
    <lineage>
        <taxon>unclassified sequences</taxon>
        <taxon>metagenomes</taxon>
        <taxon>ecological metagenomes</taxon>
    </lineage>
</organism>
<evidence type="ECO:0000313" key="2">
    <source>
        <dbReference type="EMBL" id="SVE03108.1"/>
    </source>
</evidence>
<reference evidence="2" key="1">
    <citation type="submission" date="2018-05" db="EMBL/GenBank/DDBJ databases">
        <authorList>
            <person name="Lanie J.A."/>
            <person name="Ng W.-L."/>
            <person name="Kazmierczak K.M."/>
            <person name="Andrzejewski T.M."/>
            <person name="Davidsen T.M."/>
            <person name="Wayne K.J."/>
            <person name="Tettelin H."/>
            <person name="Glass J.I."/>
            <person name="Rusch D."/>
            <person name="Podicherti R."/>
            <person name="Tsui H.-C.T."/>
            <person name="Winkler M.E."/>
        </authorList>
    </citation>
    <scope>NUCLEOTIDE SEQUENCE</scope>
</reference>
<feature type="domain" description="Nif11" evidence="1">
    <location>
        <begin position="1"/>
        <end position="48"/>
    </location>
</feature>
<accession>A0A383A7U8</accession>
<dbReference type="NCBIfam" id="TIGR03798">
    <property type="entry name" value="leader_Nif11"/>
    <property type="match status" value="1"/>
</dbReference>
<evidence type="ECO:0000259" key="1">
    <source>
        <dbReference type="Pfam" id="PF07862"/>
    </source>
</evidence>
<dbReference type="Pfam" id="PF07862">
    <property type="entry name" value="Nif11"/>
    <property type="match status" value="1"/>
</dbReference>
<name>A0A383A7U8_9ZZZZ</name>
<sequence>MSRESLDEFIQNICDSEALQTTIGEEIDSESLIALGAEHGFEFSAGDLIEHVELSEQELEGVAGGALSVFTNVASMTAEPSDGQKFRWKKGGAGLGYLASSKTSE</sequence>
<dbReference type="EMBL" id="UINC01189426">
    <property type="protein sequence ID" value="SVE03108.1"/>
    <property type="molecule type" value="Genomic_DNA"/>
</dbReference>
<proteinExistence type="predicted"/>
<dbReference type="InterPro" id="IPR012903">
    <property type="entry name" value="Nif11"/>
</dbReference>
<gene>
    <name evidence="2" type="ORF">METZ01_LOCUS455962</name>
</gene>
<dbReference type="InterPro" id="IPR022516">
    <property type="entry name" value="CHP03798_Ocin"/>
</dbReference>
<protein>
    <recommendedName>
        <fullName evidence="1">Nif11 domain-containing protein</fullName>
    </recommendedName>
</protein>